<dbReference type="PANTHER" id="PTHR48475">
    <property type="entry name" value="RIBONUCLEASE H"/>
    <property type="match status" value="1"/>
</dbReference>
<evidence type="ECO:0000313" key="3">
    <source>
        <dbReference type="Proteomes" id="UP000288805"/>
    </source>
</evidence>
<dbReference type="InterPro" id="IPR036397">
    <property type="entry name" value="RNaseH_sf"/>
</dbReference>
<comment type="caution">
    <text evidence="2">The sequence shown here is derived from an EMBL/GenBank/DDBJ whole genome shotgun (WGS) entry which is preliminary data.</text>
</comment>
<dbReference type="AlphaFoldDB" id="A0A438GSK0"/>
<dbReference type="EMBL" id="QGNW01000356">
    <property type="protein sequence ID" value="RVW75169.1"/>
    <property type="molecule type" value="Genomic_DNA"/>
</dbReference>
<dbReference type="SUPFAM" id="SSF53098">
    <property type="entry name" value="Ribonuclease H-like"/>
    <property type="match status" value="1"/>
</dbReference>
<feature type="domain" description="RNase H type-1" evidence="1">
    <location>
        <begin position="12"/>
        <end position="92"/>
    </location>
</feature>
<dbReference type="Pfam" id="PF13456">
    <property type="entry name" value="RVT_3"/>
    <property type="match status" value="1"/>
</dbReference>
<gene>
    <name evidence="2" type="ORF">CK203_053917</name>
</gene>
<dbReference type="InterPro" id="IPR012337">
    <property type="entry name" value="RNaseH-like_sf"/>
</dbReference>
<proteinExistence type="predicted"/>
<dbReference type="Gene3D" id="3.30.420.10">
    <property type="entry name" value="Ribonuclease H-like superfamily/Ribonuclease H"/>
    <property type="match status" value="1"/>
</dbReference>
<accession>A0A438GSK0</accession>
<dbReference type="Proteomes" id="UP000288805">
    <property type="component" value="Unassembled WGS sequence"/>
</dbReference>
<evidence type="ECO:0000313" key="2">
    <source>
        <dbReference type="EMBL" id="RVW75169.1"/>
    </source>
</evidence>
<organism evidence="2 3">
    <name type="scientific">Vitis vinifera</name>
    <name type="common">Grape</name>
    <dbReference type="NCBI Taxonomy" id="29760"/>
    <lineage>
        <taxon>Eukaryota</taxon>
        <taxon>Viridiplantae</taxon>
        <taxon>Streptophyta</taxon>
        <taxon>Embryophyta</taxon>
        <taxon>Tracheophyta</taxon>
        <taxon>Spermatophyta</taxon>
        <taxon>Magnoliopsida</taxon>
        <taxon>eudicotyledons</taxon>
        <taxon>Gunneridae</taxon>
        <taxon>Pentapetalae</taxon>
        <taxon>rosids</taxon>
        <taxon>Vitales</taxon>
        <taxon>Vitaceae</taxon>
        <taxon>Viteae</taxon>
        <taxon>Vitis</taxon>
    </lineage>
</organism>
<dbReference type="PANTHER" id="PTHR48475:SF2">
    <property type="entry name" value="RIBONUCLEASE H"/>
    <property type="match status" value="1"/>
</dbReference>
<dbReference type="GO" id="GO:0003676">
    <property type="term" value="F:nucleic acid binding"/>
    <property type="evidence" value="ECO:0007669"/>
    <property type="project" value="InterPro"/>
</dbReference>
<evidence type="ECO:0000259" key="1">
    <source>
        <dbReference type="Pfam" id="PF13456"/>
    </source>
</evidence>
<sequence>MHFGTLGTSFTKFAEYEAILTELSLALTLSASKLEICSDFQLFIGQIQGEYEAKDELMARYLSKVRIGIDKLNKWAVKRIPRLEKTQVNALAGITTTFPVKEAILLLIYLQVVSFVAVAPVCNTNEAGVS</sequence>
<name>A0A438GSK0_VITVI</name>
<dbReference type="InterPro" id="IPR002156">
    <property type="entry name" value="RNaseH_domain"/>
</dbReference>
<reference evidence="2 3" key="1">
    <citation type="journal article" date="2018" name="PLoS Genet.">
        <title>Population sequencing reveals clonal diversity and ancestral inbreeding in the grapevine cultivar Chardonnay.</title>
        <authorList>
            <person name="Roach M.J."/>
            <person name="Johnson D.L."/>
            <person name="Bohlmann J."/>
            <person name="van Vuuren H.J."/>
            <person name="Jones S.J."/>
            <person name="Pretorius I.S."/>
            <person name="Schmidt S.A."/>
            <person name="Borneman A.R."/>
        </authorList>
    </citation>
    <scope>NUCLEOTIDE SEQUENCE [LARGE SCALE GENOMIC DNA]</scope>
    <source>
        <strain evidence="3">cv. Chardonnay</strain>
        <tissue evidence="2">Leaf</tissue>
    </source>
</reference>
<dbReference type="GO" id="GO:0004523">
    <property type="term" value="F:RNA-DNA hybrid ribonuclease activity"/>
    <property type="evidence" value="ECO:0007669"/>
    <property type="project" value="InterPro"/>
</dbReference>
<protein>
    <recommendedName>
        <fullName evidence="1">RNase H type-1 domain-containing protein</fullName>
    </recommendedName>
</protein>